<comment type="caution">
    <text evidence="6">The sequence shown here is derived from an EMBL/GenBank/DDBJ whole genome shotgun (WGS) entry which is preliminary data.</text>
</comment>
<dbReference type="RefSeq" id="WP_205349851.1">
    <property type="nucleotide sequence ID" value="NZ_JAFEUP010000005.1"/>
</dbReference>
<feature type="domain" description="Phospholipid/glycerol acyltransferase" evidence="5">
    <location>
        <begin position="77"/>
        <end position="191"/>
    </location>
</feature>
<feature type="transmembrane region" description="Helical" evidence="4">
    <location>
        <begin position="12"/>
        <end position="34"/>
    </location>
</feature>
<evidence type="ECO:0000256" key="1">
    <source>
        <dbReference type="ARBA" id="ARBA00005189"/>
    </source>
</evidence>
<keyword evidence="4" id="KW-0812">Transmembrane</keyword>
<dbReference type="Proteomes" id="UP000717995">
    <property type="component" value="Unassembled WGS sequence"/>
</dbReference>
<dbReference type="GO" id="GO:0016746">
    <property type="term" value="F:acyltransferase activity"/>
    <property type="evidence" value="ECO:0007669"/>
    <property type="project" value="UniProtKB-KW"/>
</dbReference>
<dbReference type="Pfam" id="PF01553">
    <property type="entry name" value="Acyltransferase"/>
    <property type="match status" value="1"/>
</dbReference>
<keyword evidence="4" id="KW-1133">Transmembrane helix</keyword>
<evidence type="ECO:0000256" key="4">
    <source>
        <dbReference type="SAM" id="Phobius"/>
    </source>
</evidence>
<evidence type="ECO:0000313" key="7">
    <source>
        <dbReference type="Proteomes" id="UP000717995"/>
    </source>
</evidence>
<dbReference type="SMART" id="SM00563">
    <property type="entry name" value="PlsC"/>
    <property type="match status" value="1"/>
</dbReference>
<dbReference type="PANTHER" id="PTHR10434">
    <property type="entry name" value="1-ACYL-SN-GLYCEROL-3-PHOSPHATE ACYLTRANSFERASE"/>
    <property type="match status" value="1"/>
</dbReference>
<dbReference type="CDD" id="cd07989">
    <property type="entry name" value="LPLAT_AGPAT-like"/>
    <property type="match status" value="1"/>
</dbReference>
<organism evidence="6 7">
    <name type="scientific">Zestomonas insulae</name>
    <dbReference type="NCBI Taxonomy" id="2809017"/>
    <lineage>
        <taxon>Bacteria</taxon>
        <taxon>Pseudomonadati</taxon>
        <taxon>Pseudomonadota</taxon>
        <taxon>Gammaproteobacteria</taxon>
        <taxon>Pseudomonadales</taxon>
        <taxon>Pseudomonadaceae</taxon>
        <taxon>Zestomonas</taxon>
    </lineage>
</organism>
<evidence type="ECO:0000259" key="5">
    <source>
        <dbReference type="SMART" id="SM00563"/>
    </source>
</evidence>
<proteinExistence type="predicted"/>
<dbReference type="InterPro" id="IPR002123">
    <property type="entry name" value="Plipid/glycerol_acylTrfase"/>
</dbReference>
<dbReference type="EMBL" id="JAFEUP010000005">
    <property type="protein sequence ID" value="MBM7062675.1"/>
    <property type="molecule type" value="Genomic_DNA"/>
</dbReference>
<protein>
    <submittedName>
        <fullName evidence="6">1-acyl-sn-glycerol-3-phosphate acyltransferase</fullName>
    </submittedName>
</protein>
<gene>
    <name evidence="6" type="ORF">JQX08_18320</name>
</gene>
<reference evidence="6 7" key="1">
    <citation type="submission" date="2021-02" db="EMBL/GenBank/DDBJ databases">
        <authorList>
            <person name="Lee D.-H."/>
        </authorList>
    </citation>
    <scope>NUCLEOTIDE SEQUENCE [LARGE SCALE GENOMIC DNA]</scope>
    <source>
        <strain evidence="6 7">UL073</strain>
    </source>
</reference>
<keyword evidence="7" id="KW-1185">Reference proteome</keyword>
<dbReference type="PANTHER" id="PTHR10434:SF40">
    <property type="entry name" value="1-ACYL-SN-GLYCEROL-3-PHOSPHATE ACYLTRANSFERASE"/>
    <property type="match status" value="1"/>
</dbReference>
<sequence length="259" mass="28819">MSTVQAIRTLFFYLLLSLSALVWCLIGMLCLPVLGNFRTRYRFIVQTWCRFAVGLAKVMVGLRYEVKGAENIPAQPCVILAKHQSTWETFFLSGYFEPLSQVLKRELLYVPFFGWAIALLKPIAIDRDNPKAALKQVAQKGHLRLQQGCWVLIFPEGTRIPVGEIGKFSRSGAALAVNANLPVLPIAHNAGVFWPKQGWAKYPGTIQVVIGPVLHAEGEGPRAIANLNDRAFAWVEQAQRELDAQATRQTCSEQVTADV</sequence>
<keyword evidence="3 6" id="KW-0012">Acyltransferase</keyword>
<evidence type="ECO:0000313" key="6">
    <source>
        <dbReference type="EMBL" id="MBM7062675.1"/>
    </source>
</evidence>
<keyword evidence="4" id="KW-0472">Membrane</keyword>
<comment type="pathway">
    <text evidence="1">Lipid metabolism.</text>
</comment>
<accession>A0ABS2IL38</accession>
<evidence type="ECO:0000256" key="3">
    <source>
        <dbReference type="ARBA" id="ARBA00023315"/>
    </source>
</evidence>
<evidence type="ECO:0000256" key="2">
    <source>
        <dbReference type="ARBA" id="ARBA00022679"/>
    </source>
</evidence>
<keyword evidence="2" id="KW-0808">Transferase</keyword>
<dbReference type="SUPFAM" id="SSF69593">
    <property type="entry name" value="Glycerol-3-phosphate (1)-acyltransferase"/>
    <property type="match status" value="1"/>
</dbReference>
<name>A0ABS2IL38_9GAMM</name>